<proteinExistence type="predicted"/>
<dbReference type="Proteomes" id="UP001165190">
    <property type="component" value="Unassembled WGS sequence"/>
</dbReference>
<evidence type="ECO:0000313" key="3">
    <source>
        <dbReference type="Proteomes" id="UP001165190"/>
    </source>
</evidence>
<reference evidence="2" key="1">
    <citation type="submission" date="2023-05" db="EMBL/GenBank/DDBJ databases">
        <title>Genome and transcriptome analyses reveal genes involved in the formation of fine ridges on petal epidermal cells in Hibiscus trionum.</title>
        <authorList>
            <person name="Koshimizu S."/>
            <person name="Masuda S."/>
            <person name="Ishii T."/>
            <person name="Shirasu K."/>
            <person name="Hoshino A."/>
            <person name="Arita M."/>
        </authorList>
    </citation>
    <scope>NUCLEOTIDE SEQUENCE</scope>
    <source>
        <strain evidence="2">Hamamatsu line</strain>
    </source>
</reference>
<keyword evidence="1" id="KW-0732">Signal</keyword>
<evidence type="ECO:0000256" key="1">
    <source>
        <dbReference type="SAM" id="SignalP"/>
    </source>
</evidence>
<dbReference type="OrthoDB" id="1906723at2759"/>
<gene>
    <name evidence="2" type="ORF">HRI_001622400</name>
</gene>
<evidence type="ECO:0000313" key="2">
    <source>
        <dbReference type="EMBL" id="GMI79531.1"/>
    </source>
</evidence>
<dbReference type="PANTHER" id="PTHR35702:SF1">
    <property type="entry name" value="EXPRESSED PROTEIN"/>
    <property type="match status" value="1"/>
</dbReference>
<feature type="signal peptide" evidence="1">
    <location>
        <begin position="1"/>
        <end position="24"/>
    </location>
</feature>
<keyword evidence="3" id="KW-1185">Reference proteome</keyword>
<dbReference type="AlphaFoldDB" id="A0A9W7HLI9"/>
<comment type="caution">
    <text evidence="2">The sequence shown here is derived from an EMBL/GenBank/DDBJ whole genome shotgun (WGS) entry which is preliminary data.</text>
</comment>
<organism evidence="2 3">
    <name type="scientific">Hibiscus trionum</name>
    <name type="common">Flower of an hour</name>
    <dbReference type="NCBI Taxonomy" id="183268"/>
    <lineage>
        <taxon>Eukaryota</taxon>
        <taxon>Viridiplantae</taxon>
        <taxon>Streptophyta</taxon>
        <taxon>Embryophyta</taxon>
        <taxon>Tracheophyta</taxon>
        <taxon>Spermatophyta</taxon>
        <taxon>Magnoliopsida</taxon>
        <taxon>eudicotyledons</taxon>
        <taxon>Gunneridae</taxon>
        <taxon>Pentapetalae</taxon>
        <taxon>rosids</taxon>
        <taxon>malvids</taxon>
        <taxon>Malvales</taxon>
        <taxon>Malvaceae</taxon>
        <taxon>Malvoideae</taxon>
        <taxon>Hibiscus</taxon>
    </lineage>
</organism>
<name>A0A9W7HLI9_HIBTR</name>
<protein>
    <submittedName>
        <fullName evidence="2">Uncharacterized protein</fullName>
    </submittedName>
</protein>
<dbReference type="EMBL" id="BSYR01000016">
    <property type="protein sequence ID" value="GMI79531.1"/>
    <property type="molecule type" value="Genomic_DNA"/>
</dbReference>
<dbReference type="PANTHER" id="PTHR35702">
    <property type="entry name" value="EXPRESSED PROTEIN"/>
    <property type="match status" value="1"/>
</dbReference>
<accession>A0A9W7HLI9</accession>
<feature type="chain" id="PRO_5040894741" evidence="1">
    <location>
        <begin position="25"/>
        <end position="216"/>
    </location>
</feature>
<sequence length="216" mass="23589">MDLKKKRVCLFLFVVGFIILKITAEKCRELAGEQTETLSQTGQFSWLDCFDFGTGSLACAVKEASKLYVYNIRSAHVEKAKSLAIAKALEDAMSQGVPIKDAKKQAEKIGKKAAKLATEQADRITGPIITSGWDFFEAVYYGGTLSEGAFRGKGTLLGSYGGGLFGEQLLGRHGYLVGSQFGGWMGGRIGLMVYDVATGVQYLLRFLRKEKSDRKS</sequence>